<dbReference type="PANTHER" id="PTHR33695">
    <property type="entry name" value="LIPOPROTEIN SIGNAL PEPTIDASE"/>
    <property type="match status" value="1"/>
</dbReference>
<dbReference type="Pfam" id="PF01252">
    <property type="entry name" value="Peptidase_A8"/>
    <property type="match status" value="1"/>
</dbReference>
<dbReference type="RefSeq" id="WP_147231606.1">
    <property type="nucleotide sequence ID" value="NZ_VOSB01000011.1"/>
</dbReference>
<feature type="transmembrane region" description="Helical" evidence="9">
    <location>
        <begin position="68"/>
        <end position="88"/>
    </location>
</feature>
<comment type="catalytic activity">
    <reaction evidence="9 10">
        <text>Release of signal peptides from bacterial membrane prolipoproteins. Hydrolyzes -Xaa-Yaa-Zaa-|-(S,diacylglyceryl)Cys-, in which Xaa is hydrophobic (preferably Leu), and Yaa (Ala or Ser) and Zaa (Gly or Ala) have small, neutral side chains.</text>
        <dbReference type="EC" id="3.4.23.36"/>
    </reaction>
</comment>
<feature type="transmembrane region" description="Helical" evidence="9">
    <location>
        <begin position="135"/>
        <end position="157"/>
    </location>
</feature>
<dbReference type="AlphaFoldDB" id="A0A5C7B6Y8"/>
<dbReference type="Proteomes" id="UP000321938">
    <property type="component" value="Unassembled WGS sequence"/>
</dbReference>
<evidence type="ECO:0000256" key="4">
    <source>
        <dbReference type="ARBA" id="ARBA00022692"/>
    </source>
</evidence>
<keyword evidence="4 9" id="KW-0812">Transmembrane</keyword>
<comment type="similarity">
    <text evidence="1 9 11">Belongs to the peptidase A8 family.</text>
</comment>
<keyword evidence="2 9" id="KW-1003">Cell membrane</keyword>
<organism evidence="12 13">
    <name type="scientific">Psychroserpens burtonensis</name>
    <dbReference type="NCBI Taxonomy" id="49278"/>
    <lineage>
        <taxon>Bacteria</taxon>
        <taxon>Pseudomonadati</taxon>
        <taxon>Bacteroidota</taxon>
        <taxon>Flavobacteriia</taxon>
        <taxon>Flavobacteriales</taxon>
        <taxon>Flavobacteriaceae</taxon>
        <taxon>Psychroserpens</taxon>
    </lineage>
</organism>
<dbReference type="InterPro" id="IPR001872">
    <property type="entry name" value="Peptidase_A8"/>
</dbReference>
<evidence type="ECO:0000256" key="9">
    <source>
        <dbReference type="HAMAP-Rule" id="MF_00161"/>
    </source>
</evidence>
<keyword evidence="8 9" id="KW-0472">Membrane</keyword>
<dbReference type="GO" id="GO:0005886">
    <property type="term" value="C:plasma membrane"/>
    <property type="evidence" value="ECO:0007669"/>
    <property type="project" value="UniProtKB-SubCell"/>
</dbReference>
<protein>
    <recommendedName>
        <fullName evidence="9">Lipoprotein signal peptidase</fullName>
        <ecNumber evidence="9">3.4.23.36</ecNumber>
    </recommendedName>
    <alternativeName>
        <fullName evidence="9">Prolipoprotein signal peptidase</fullName>
    </alternativeName>
    <alternativeName>
        <fullName evidence="9">Signal peptidase II</fullName>
        <shortName evidence="9">SPase II</shortName>
    </alternativeName>
</protein>
<dbReference type="OrthoDB" id="9810259at2"/>
<name>A0A5C7B6Y8_9FLAO</name>
<dbReference type="GO" id="GO:0004190">
    <property type="term" value="F:aspartic-type endopeptidase activity"/>
    <property type="evidence" value="ECO:0007669"/>
    <property type="project" value="UniProtKB-UniRule"/>
</dbReference>
<comment type="pathway">
    <text evidence="9">Protein modification; lipoprotein biosynthesis (signal peptide cleavage).</text>
</comment>
<accession>A0A5C7B6Y8</accession>
<evidence type="ECO:0000256" key="5">
    <source>
        <dbReference type="ARBA" id="ARBA00022750"/>
    </source>
</evidence>
<dbReference type="HAMAP" id="MF_00161">
    <property type="entry name" value="LspA"/>
    <property type="match status" value="1"/>
</dbReference>
<reference evidence="12 13" key="1">
    <citation type="submission" date="2019-08" db="EMBL/GenBank/DDBJ databases">
        <title>Genome of Psychroserpens burtonensis ACAM 167.</title>
        <authorList>
            <person name="Bowman J.P."/>
        </authorList>
    </citation>
    <scope>NUCLEOTIDE SEQUENCE [LARGE SCALE GENOMIC DNA]</scope>
    <source>
        <strain evidence="12 13">ACAM 167</strain>
    </source>
</reference>
<dbReference type="PRINTS" id="PR00781">
    <property type="entry name" value="LIPOSIGPTASE"/>
</dbReference>
<dbReference type="STRING" id="1123037.GCA_000425305_01643"/>
<keyword evidence="5 9" id="KW-0064">Aspartyl protease</keyword>
<dbReference type="EC" id="3.4.23.36" evidence="9"/>
<feature type="active site" evidence="9">
    <location>
        <position position="141"/>
    </location>
</feature>
<comment type="caution">
    <text evidence="12">The sequence shown here is derived from an EMBL/GenBank/DDBJ whole genome shotgun (WGS) entry which is preliminary data.</text>
</comment>
<dbReference type="GO" id="GO:0006508">
    <property type="term" value="P:proteolysis"/>
    <property type="evidence" value="ECO:0007669"/>
    <property type="project" value="UniProtKB-KW"/>
</dbReference>
<keyword evidence="3 9" id="KW-0645">Protease</keyword>
<evidence type="ECO:0000256" key="7">
    <source>
        <dbReference type="ARBA" id="ARBA00022989"/>
    </source>
</evidence>
<feature type="active site" evidence="9">
    <location>
        <position position="122"/>
    </location>
</feature>
<feature type="transmembrane region" description="Helical" evidence="9">
    <location>
        <begin position="7"/>
        <end position="27"/>
    </location>
</feature>
<keyword evidence="13" id="KW-1185">Reference proteome</keyword>
<keyword evidence="6 9" id="KW-0378">Hydrolase</keyword>
<dbReference type="UniPathway" id="UPA00665"/>
<evidence type="ECO:0000313" key="13">
    <source>
        <dbReference type="Proteomes" id="UP000321938"/>
    </source>
</evidence>
<evidence type="ECO:0000313" key="12">
    <source>
        <dbReference type="EMBL" id="TXE17676.1"/>
    </source>
</evidence>
<evidence type="ECO:0000256" key="2">
    <source>
        <dbReference type="ARBA" id="ARBA00022475"/>
    </source>
</evidence>
<sequence length="165" mass="18340">MKLSRNAGVILLIIFNIAIDQISKIIVRDTIDPNERIHVIGDFFQMMNVENTGAFLGMGSDMNPTLKLIFLLILPIAVLGYLVYYIITNKALDKLSLIALACIAGGGIANVYDRIVYGSVTDFFYLYINDTLRTGIFNVADMSVTFGMLALLFTTIFNNKKKEIA</sequence>
<evidence type="ECO:0000256" key="10">
    <source>
        <dbReference type="RuleBase" id="RU000594"/>
    </source>
</evidence>
<proteinExistence type="inferred from homology"/>
<evidence type="ECO:0000256" key="11">
    <source>
        <dbReference type="RuleBase" id="RU004181"/>
    </source>
</evidence>
<evidence type="ECO:0000256" key="8">
    <source>
        <dbReference type="ARBA" id="ARBA00023136"/>
    </source>
</evidence>
<gene>
    <name evidence="9 12" type="primary">lspA</name>
    <name evidence="12" type="ORF">ES692_08920</name>
</gene>
<dbReference type="PANTHER" id="PTHR33695:SF1">
    <property type="entry name" value="LIPOPROTEIN SIGNAL PEPTIDASE"/>
    <property type="match status" value="1"/>
</dbReference>
<dbReference type="PROSITE" id="PS00855">
    <property type="entry name" value="SPASE_II"/>
    <property type="match status" value="1"/>
</dbReference>
<evidence type="ECO:0000256" key="6">
    <source>
        <dbReference type="ARBA" id="ARBA00022801"/>
    </source>
</evidence>
<dbReference type="NCBIfam" id="TIGR00077">
    <property type="entry name" value="lspA"/>
    <property type="match status" value="1"/>
</dbReference>
<feature type="transmembrane region" description="Helical" evidence="9">
    <location>
        <begin position="95"/>
        <end position="115"/>
    </location>
</feature>
<evidence type="ECO:0000256" key="1">
    <source>
        <dbReference type="ARBA" id="ARBA00006139"/>
    </source>
</evidence>
<comment type="function">
    <text evidence="9 10">This protein specifically catalyzes the removal of signal peptides from prolipoproteins.</text>
</comment>
<comment type="subcellular location">
    <subcellularLocation>
        <location evidence="9">Cell membrane</location>
        <topology evidence="9">Multi-pass membrane protein</topology>
    </subcellularLocation>
</comment>
<evidence type="ECO:0000256" key="3">
    <source>
        <dbReference type="ARBA" id="ARBA00022670"/>
    </source>
</evidence>
<dbReference type="EMBL" id="VOSB01000011">
    <property type="protein sequence ID" value="TXE17676.1"/>
    <property type="molecule type" value="Genomic_DNA"/>
</dbReference>
<keyword evidence="7 9" id="KW-1133">Transmembrane helix</keyword>